<gene>
    <name evidence="1" type="ORF">CWO85_02945</name>
</gene>
<dbReference type="AlphaFoldDB" id="A0A660HN44"/>
<name>A0A660HN44_ZIZJU</name>
<proteinExistence type="predicted"/>
<evidence type="ECO:0000313" key="1">
    <source>
        <dbReference type="EMBL" id="AYJ01435.1"/>
    </source>
</evidence>
<evidence type="ECO:0000313" key="2">
    <source>
        <dbReference type="Proteomes" id="UP000272462"/>
    </source>
</evidence>
<sequence length="102" mass="11669">MGEGFIKRIIFLLILELTKIKKYDIFYSHEKGLEEKQNDENPSNLLKKFTETKAFKGASDSLYKLGEKIGGKTIDKVVNSLANQPTLKKIMNPKILKKIIKI</sequence>
<protein>
    <submittedName>
        <fullName evidence="1">Uncharacterized protein</fullName>
    </submittedName>
</protein>
<dbReference type="EMBL" id="CP025121">
    <property type="protein sequence ID" value="AYJ01435.1"/>
    <property type="molecule type" value="Genomic_DNA"/>
</dbReference>
<organism evidence="1 2">
    <name type="scientific">Ziziphus jujuba witches'-broom phytoplasma</name>
    <dbReference type="NCBI Taxonomy" id="135727"/>
    <lineage>
        <taxon>Bacteria</taxon>
        <taxon>Bacillati</taxon>
        <taxon>Mycoplasmatota</taxon>
        <taxon>Mollicutes</taxon>
        <taxon>Acholeplasmatales</taxon>
        <taxon>Acholeplasmataceae</taxon>
        <taxon>Candidatus Phytoplasma</taxon>
        <taxon>16SrV (Elm yellows group)</taxon>
    </lineage>
</organism>
<dbReference type="KEGG" id="pzi:CWO85_02945"/>
<keyword evidence="2" id="KW-1185">Reference proteome</keyword>
<reference evidence="1 2" key="1">
    <citation type="journal article" date="2018" name="BMC Genomics">
        <title>Comparative genome analysis of jujube witches'-broom Phytoplasma, an obligate pathogen that causes jujube witches'-broom disease.</title>
        <authorList>
            <person name="Wang J."/>
            <person name="Song L."/>
            <person name="Jiao Q."/>
            <person name="Yang S."/>
            <person name="Gao R."/>
            <person name="Lu X."/>
            <person name="Zhou G."/>
        </authorList>
    </citation>
    <scope>NUCLEOTIDE SEQUENCE [LARGE SCALE GENOMIC DNA]</scope>
    <source>
        <strain evidence="1">Jwb-nky</strain>
    </source>
</reference>
<accession>A0A660HN44</accession>
<dbReference type="RefSeq" id="WP_121464148.1">
    <property type="nucleotide sequence ID" value="NZ_CP025121.1"/>
</dbReference>
<dbReference type="Proteomes" id="UP000272462">
    <property type="component" value="Chromosome"/>
</dbReference>